<evidence type="ECO:0000259" key="3">
    <source>
        <dbReference type="PROSITE" id="PS50977"/>
    </source>
</evidence>
<dbReference type="PROSITE" id="PS50977">
    <property type="entry name" value="HTH_TETR_2"/>
    <property type="match status" value="1"/>
</dbReference>
<evidence type="ECO:0000256" key="1">
    <source>
        <dbReference type="ARBA" id="ARBA00023125"/>
    </source>
</evidence>
<keyword evidence="1 2" id="KW-0238">DNA-binding</keyword>
<accession>A0ABT6TTM7</accession>
<dbReference type="RefSeq" id="WP_282911799.1">
    <property type="nucleotide sequence ID" value="NZ_JAGRPV010000001.1"/>
</dbReference>
<dbReference type="Gene3D" id="1.10.10.60">
    <property type="entry name" value="Homeodomain-like"/>
    <property type="match status" value="1"/>
</dbReference>
<organism evidence="4 5">
    <name type="scientific">Cohnella hashimotonis</name>
    <dbReference type="NCBI Taxonomy" id="2826895"/>
    <lineage>
        <taxon>Bacteria</taxon>
        <taxon>Bacillati</taxon>
        <taxon>Bacillota</taxon>
        <taxon>Bacilli</taxon>
        <taxon>Bacillales</taxon>
        <taxon>Paenibacillaceae</taxon>
        <taxon>Cohnella</taxon>
    </lineage>
</organism>
<evidence type="ECO:0000256" key="2">
    <source>
        <dbReference type="PROSITE-ProRule" id="PRU00335"/>
    </source>
</evidence>
<dbReference type="SUPFAM" id="SSF48498">
    <property type="entry name" value="Tetracyclin repressor-like, C-terminal domain"/>
    <property type="match status" value="1"/>
</dbReference>
<dbReference type="Gene3D" id="1.10.357.10">
    <property type="entry name" value="Tetracycline Repressor, domain 2"/>
    <property type="match status" value="1"/>
</dbReference>
<comment type="caution">
    <text evidence="4">The sequence shown here is derived from an EMBL/GenBank/DDBJ whole genome shotgun (WGS) entry which is preliminary data.</text>
</comment>
<feature type="domain" description="HTH tetR-type" evidence="3">
    <location>
        <begin position="14"/>
        <end position="74"/>
    </location>
</feature>
<dbReference type="Pfam" id="PF00440">
    <property type="entry name" value="TetR_N"/>
    <property type="match status" value="1"/>
</dbReference>
<gene>
    <name evidence="4" type="ORF">KB449_29645</name>
</gene>
<feature type="DNA-binding region" description="H-T-H motif" evidence="2">
    <location>
        <begin position="37"/>
        <end position="56"/>
    </location>
</feature>
<proteinExistence type="predicted"/>
<dbReference type="PANTHER" id="PTHR30055">
    <property type="entry name" value="HTH-TYPE TRANSCRIPTIONAL REGULATOR RUTR"/>
    <property type="match status" value="1"/>
</dbReference>
<dbReference type="SUPFAM" id="SSF46689">
    <property type="entry name" value="Homeodomain-like"/>
    <property type="match status" value="1"/>
</dbReference>
<evidence type="ECO:0000313" key="5">
    <source>
        <dbReference type="Proteomes" id="UP001161691"/>
    </source>
</evidence>
<reference evidence="4" key="1">
    <citation type="submission" date="2023-04" db="EMBL/GenBank/DDBJ databases">
        <title>Comparative genomic analysis of Cohnella hashimotonis sp. nov., isolated from the International Space Station.</title>
        <authorList>
            <person name="Venkateswaran K."/>
            <person name="Simpson A."/>
        </authorList>
    </citation>
    <scope>NUCLEOTIDE SEQUENCE</scope>
    <source>
        <strain evidence="4">F6_2S_P_1</strain>
    </source>
</reference>
<keyword evidence="5" id="KW-1185">Reference proteome</keyword>
<name>A0ABT6TTM7_9BACL</name>
<evidence type="ECO:0000313" key="4">
    <source>
        <dbReference type="EMBL" id="MDI4649137.1"/>
    </source>
</evidence>
<dbReference type="Proteomes" id="UP001161691">
    <property type="component" value="Unassembled WGS sequence"/>
</dbReference>
<dbReference type="PRINTS" id="PR00455">
    <property type="entry name" value="HTHTETR"/>
</dbReference>
<dbReference type="PANTHER" id="PTHR30055:SF146">
    <property type="entry name" value="HTH-TYPE TRANSCRIPTIONAL DUAL REGULATOR CECR"/>
    <property type="match status" value="1"/>
</dbReference>
<dbReference type="InterPro" id="IPR009057">
    <property type="entry name" value="Homeodomain-like_sf"/>
</dbReference>
<dbReference type="EMBL" id="JAGRPV010000001">
    <property type="protein sequence ID" value="MDI4649137.1"/>
    <property type="molecule type" value="Genomic_DNA"/>
</dbReference>
<sequence length="198" mass="22096">MSPRNPARDRQLREARTSQILDSALTVIARRGLSGTKVADIAETAGVSVGNVYKYFASKEDIFEALVHRGQQEYRDFVEEALAMSGSPVDKLVWYTEQWIAKREWAITILLQYARTSEAVPARLKQAVSAKFIDNLRPMAAIIEQGQQSGDMVPGDPMELALIYVSLMEGLTLHDIPDTPELTSGIADRALRLLLREH</sequence>
<dbReference type="InterPro" id="IPR036271">
    <property type="entry name" value="Tet_transcr_reg_TetR-rel_C_sf"/>
</dbReference>
<dbReference type="InterPro" id="IPR050109">
    <property type="entry name" value="HTH-type_TetR-like_transc_reg"/>
</dbReference>
<dbReference type="InterPro" id="IPR001647">
    <property type="entry name" value="HTH_TetR"/>
</dbReference>
<protein>
    <submittedName>
        <fullName evidence="4">TetR/AcrR family transcriptional regulator</fullName>
    </submittedName>
</protein>